<dbReference type="Gene3D" id="2.160.20.10">
    <property type="entry name" value="Single-stranded right-handed beta-helix, Pectin lyase-like"/>
    <property type="match status" value="1"/>
</dbReference>
<organism evidence="4 5">
    <name type="scientific">Asparagus officinalis</name>
    <name type="common">Garden asparagus</name>
    <dbReference type="NCBI Taxonomy" id="4686"/>
    <lineage>
        <taxon>Eukaryota</taxon>
        <taxon>Viridiplantae</taxon>
        <taxon>Streptophyta</taxon>
        <taxon>Embryophyta</taxon>
        <taxon>Tracheophyta</taxon>
        <taxon>Spermatophyta</taxon>
        <taxon>Magnoliopsida</taxon>
        <taxon>Liliopsida</taxon>
        <taxon>Asparagales</taxon>
        <taxon>Asparagaceae</taxon>
        <taxon>Asparagoideae</taxon>
        <taxon>Asparagus</taxon>
    </lineage>
</organism>
<dbReference type="GO" id="GO:0042545">
    <property type="term" value="P:cell wall modification"/>
    <property type="evidence" value="ECO:0007669"/>
    <property type="project" value="InterPro"/>
</dbReference>
<dbReference type="EMBL" id="CM007386">
    <property type="protein sequence ID" value="ONK66024.1"/>
    <property type="molecule type" value="Genomic_DNA"/>
</dbReference>
<feature type="compositionally biased region" description="Polar residues" evidence="2">
    <location>
        <begin position="67"/>
        <end position="92"/>
    </location>
</feature>
<reference evidence="5" key="1">
    <citation type="journal article" date="2017" name="Nat. Commun.">
        <title>The asparagus genome sheds light on the origin and evolution of a young Y chromosome.</title>
        <authorList>
            <person name="Harkess A."/>
            <person name="Zhou J."/>
            <person name="Xu C."/>
            <person name="Bowers J.E."/>
            <person name="Van der Hulst R."/>
            <person name="Ayyampalayam S."/>
            <person name="Mercati F."/>
            <person name="Riccardi P."/>
            <person name="McKain M.R."/>
            <person name="Kakrana A."/>
            <person name="Tang H."/>
            <person name="Ray J."/>
            <person name="Groenendijk J."/>
            <person name="Arikit S."/>
            <person name="Mathioni S.M."/>
            <person name="Nakano M."/>
            <person name="Shan H."/>
            <person name="Telgmann-Rauber A."/>
            <person name="Kanno A."/>
            <person name="Yue Z."/>
            <person name="Chen H."/>
            <person name="Li W."/>
            <person name="Chen Y."/>
            <person name="Xu X."/>
            <person name="Zhang Y."/>
            <person name="Luo S."/>
            <person name="Chen H."/>
            <person name="Gao J."/>
            <person name="Mao Z."/>
            <person name="Pires J.C."/>
            <person name="Luo M."/>
            <person name="Kudrna D."/>
            <person name="Wing R.A."/>
            <person name="Meyers B.C."/>
            <person name="Yi K."/>
            <person name="Kong H."/>
            <person name="Lavrijsen P."/>
            <person name="Sunseri F."/>
            <person name="Falavigna A."/>
            <person name="Ye Y."/>
            <person name="Leebens-Mack J.H."/>
            <person name="Chen G."/>
        </authorList>
    </citation>
    <scope>NUCLEOTIDE SEQUENCE [LARGE SCALE GENOMIC DNA]</scope>
    <source>
        <strain evidence="5">cv. DH0086</strain>
    </source>
</reference>
<dbReference type="AlphaFoldDB" id="A0A5P1EJS1"/>
<keyword evidence="1" id="KW-0378">Hydrolase</keyword>
<proteinExistence type="predicted"/>
<evidence type="ECO:0000256" key="1">
    <source>
        <dbReference type="ARBA" id="ARBA00022801"/>
    </source>
</evidence>
<dbReference type="Proteomes" id="UP000243459">
    <property type="component" value="Chromosome 6"/>
</dbReference>
<evidence type="ECO:0000313" key="4">
    <source>
        <dbReference type="EMBL" id="ONK66024.1"/>
    </source>
</evidence>
<keyword evidence="5" id="KW-1185">Reference proteome</keyword>
<protein>
    <recommendedName>
        <fullName evidence="3">Pectinesterase catalytic domain-containing protein</fullName>
    </recommendedName>
</protein>
<feature type="domain" description="Pectinesterase catalytic" evidence="3">
    <location>
        <begin position="1"/>
        <end position="38"/>
    </location>
</feature>
<evidence type="ECO:0000256" key="2">
    <source>
        <dbReference type="SAM" id="MobiDB-lite"/>
    </source>
</evidence>
<dbReference type="GO" id="GO:0030599">
    <property type="term" value="F:pectinesterase activity"/>
    <property type="evidence" value="ECO:0007669"/>
    <property type="project" value="InterPro"/>
</dbReference>
<gene>
    <name evidence="4" type="ORF">A4U43_C06F3390</name>
</gene>
<dbReference type="InterPro" id="IPR000070">
    <property type="entry name" value="Pectinesterase_cat"/>
</dbReference>
<dbReference type="InterPro" id="IPR012334">
    <property type="entry name" value="Pectin_lyas_fold"/>
</dbReference>
<name>A0A5P1EJS1_ASPOF</name>
<accession>A0A5P1EJS1</accession>
<dbReference type="Gramene" id="ONK66024">
    <property type="protein sequence ID" value="ONK66024"/>
    <property type="gene ID" value="A4U43_C06F3390"/>
</dbReference>
<evidence type="ECO:0000259" key="3">
    <source>
        <dbReference type="Pfam" id="PF01095"/>
    </source>
</evidence>
<dbReference type="PANTHER" id="PTHR31471">
    <property type="entry name" value="OS02G0116800 PROTEIN"/>
    <property type="match status" value="1"/>
</dbReference>
<sequence length="166" mass="18495">MESDLGALIRPEGWLEWDGQSAPGTLYYAEYMNQGGRREHNESSLLIDQSPQKKARHRDIGTEMTPLASSTTTRCHSPIKSSSPARHSTPASKSGPLMANGNRVDISELDDCHFAKIDLGAQFDLVALKWSSREEKEYEISKSLKHLGIDGGRKSIEENSSFFVER</sequence>
<dbReference type="Pfam" id="PF01095">
    <property type="entry name" value="Pectinesterase"/>
    <property type="match status" value="1"/>
</dbReference>
<feature type="compositionally biased region" description="Polar residues" evidence="2">
    <location>
        <begin position="43"/>
        <end position="52"/>
    </location>
</feature>
<feature type="region of interest" description="Disordered" evidence="2">
    <location>
        <begin position="38"/>
        <end position="102"/>
    </location>
</feature>
<evidence type="ECO:0000313" key="5">
    <source>
        <dbReference type="Proteomes" id="UP000243459"/>
    </source>
</evidence>
<dbReference type="PANTHER" id="PTHR31471:SF3">
    <property type="entry name" value="OS11G0616300 PROTEIN"/>
    <property type="match status" value="1"/>
</dbReference>